<evidence type="ECO:0000313" key="1">
    <source>
        <dbReference type="EMBL" id="CRK89328.1"/>
    </source>
</evidence>
<dbReference type="AlphaFoldDB" id="A0A1J1HMN8"/>
<proteinExistence type="predicted"/>
<name>A0A1J1HMN8_9DIPT</name>
<evidence type="ECO:0000313" key="2">
    <source>
        <dbReference type="Proteomes" id="UP000183832"/>
    </source>
</evidence>
<keyword evidence="2" id="KW-1185">Reference proteome</keyword>
<sequence>MLCADCCRLTLLKRLLESNCVISRVAFHQVKASFLQNLKSFHLYGVSVLIVKLQELHSSSRLEGNKRPNW</sequence>
<reference evidence="1 2" key="1">
    <citation type="submission" date="2015-04" db="EMBL/GenBank/DDBJ databases">
        <authorList>
            <person name="Syromyatnikov M.Y."/>
            <person name="Popov V.N."/>
        </authorList>
    </citation>
    <scope>NUCLEOTIDE SEQUENCE [LARGE SCALE GENOMIC DNA]</scope>
</reference>
<protein>
    <submittedName>
        <fullName evidence="1">CLUMA_CG003087, isoform A</fullName>
    </submittedName>
</protein>
<dbReference type="Proteomes" id="UP000183832">
    <property type="component" value="Unassembled WGS sequence"/>
</dbReference>
<organism evidence="1 2">
    <name type="scientific">Clunio marinus</name>
    <dbReference type="NCBI Taxonomy" id="568069"/>
    <lineage>
        <taxon>Eukaryota</taxon>
        <taxon>Metazoa</taxon>
        <taxon>Ecdysozoa</taxon>
        <taxon>Arthropoda</taxon>
        <taxon>Hexapoda</taxon>
        <taxon>Insecta</taxon>
        <taxon>Pterygota</taxon>
        <taxon>Neoptera</taxon>
        <taxon>Endopterygota</taxon>
        <taxon>Diptera</taxon>
        <taxon>Nematocera</taxon>
        <taxon>Chironomoidea</taxon>
        <taxon>Chironomidae</taxon>
        <taxon>Clunio</taxon>
    </lineage>
</organism>
<dbReference type="EMBL" id="CVRI01000012">
    <property type="protein sequence ID" value="CRK89328.1"/>
    <property type="molecule type" value="Genomic_DNA"/>
</dbReference>
<accession>A0A1J1HMN8</accession>
<gene>
    <name evidence="1" type="ORF">CLUMA_CG003087</name>
</gene>